<dbReference type="GO" id="GO:0008236">
    <property type="term" value="F:serine-type peptidase activity"/>
    <property type="evidence" value="ECO:0007669"/>
    <property type="project" value="InterPro"/>
</dbReference>
<dbReference type="PATRIC" id="fig|349215.9.peg.1936"/>
<dbReference type="HOGENOM" id="CLU_086287_0_0_5"/>
<proteinExistence type="predicted"/>
<accession>M4VHW1</accession>
<dbReference type="ESTHER" id="9prot-m4vhw1">
    <property type="family name" value="Atu1826-like"/>
</dbReference>
<name>M4VHW1_9BACT</name>
<dbReference type="AlphaFoldDB" id="M4VHW1"/>
<sequence>MPLISGGMGPPSGFEPKTKKTEESGEFMPEIIFNGPAGRLEGRYVHAKTPNAPLALVLHPHPEHGGTMNNKITYHMFQTFVERGFSTLRFNFRGVGRSQGIYDRGEGELSDAASALDWMQELNPNAPYVWVGGFSFGAWIGMQLLMRRPEIRGWISVSPPANMYDFTFLAPCPTSGLIIQGNKDNIVPEPHAEKLVQKLRAQKGIEVDYRVVDGANHFYNDRIDQMVGHMHDYLNRADAGRKVVVPPKLISAA</sequence>
<evidence type="ECO:0000313" key="3">
    <source>
        <dbReference type="EMBL" id="AGH98793.1"/>
    </source>
</evidence>
<dbReference type="PANTHER" id="PTHR42103">
    <property type="entry name" value="ALPHA/BETA-HYDROLASES SUPERFAMILY PROTEIN"/>
    <property type="match status" value="1"/>
</dbReference>
<dbReference type="EMBL" id="CP003538">
    <property type="protein sequence ID" value="AGH98793.1"/>
    <property type="molecule type" value="Genomic_DNA"/>
</dbReference>
<keyword evidence="3" id="KW-0378">Hydrolase</keyword>
<dbReference type="STRING" id="349215.A11S_1992"/>
<gene>
    <name evidence="3" type="ORF">A11S_1992</name>
</gene>
<feature type="compositionally biased region" description="Gly residues" evidence="1">
    <location>
        <begin position="1"/>
        <end position="10"/>
    </location>
</feature>
<organism evidence="3 4">
    <name type="scientific">Micavibrio aeruginosavorus EPB</name>
    <dbReference type="NCBI Taxonomy" id="349215"/>
    <lineage>
        <taxon>Bacteria</taxon>
        <taxon>Pseudomonadati</taxon>
        <taxon>Bdellovibrionota</taxon>
        <taxon>Bdellovibrionia</taxon>
        <taxon>Bdellovibrionales</taxon>
        <taxon>Pseudobdellovibrionaceae</taxon>
        <taxon>Micavibrio</taxon>
    </lineage>
</organism>
<dbReference type="KEGG" id="man:A11S_1992"/>
<dbReference type="InterPro" id="IPR000383">
    <property type="entry name" value="Xaa-Pro-like_dom"/>
</dbReference>
<evidence type="ECO:0000259" key="2">
    <source>
        <dbReference type="Pfam" id="PF02129"/>
    </source>
</evidence>
<protein>
    <submittedName>
        <fullName evidence="3">Alpha/beta hydrolase</fullName>
    </submittedName>
</protein>
<dbReference type="Proteomes" id="UP000011932">
    <property type="component" value="Chromosome"/>
</dbReference>
<reference evidence="3 4" key="1">
    <citation type="journal article" date="2013" name="ISME J.">
        <title>By their genes ye shall know them: genomic signatures of predatory bacteria.</title>
        <authorList>
            <person name="Pasternak Z."/>
            <person name="Pietrokovski S."/>
            <person name="Rotem O."/>
            <person name="Gophna U."/>
            <person name="Lurie-Weinberger M.N."/>
            <person name="Jurkevitch E."/>
        </authorList>
    </citation>
    <scope>NUCLEOTIDE SEQUENCE [LARGE SCALE GENOMIC DNA]</scope>
    <source>
        <strain evidence="3">EPB</strain>
    </source>
</reference>
<dbReference type="GO" id="GO:0006508">
    <property type="term" value="P:proteolysis"/>
    <property type="evidence" value="ECO:0007669"/>
    <property type="project" value="InterPro"/>
</dbReference>
<evidence type="ECO:0000313" key="4">
    <source>
        <dbReference type="Proteomes" id="UP000011932"/>
    </source>
</evidence>
<dbReference type="InterPro" id="IPR029058">
    <property type="entry name" value="AB_hydrolase_fold"/>
</dbReference>
<feature type="region of interest" description="Disordered" evidence="1">
    <location>
        <begin position="1"/>
        <end position="25"/>
    </location>
</feature>
<evidence type="ECO:0000256" key="1">
    <source>
        <dbReference type="SAM" id="MobiDB-lite"/>
    </source>
</evidence>
<dbReference type="PANTHER" id="PTHR42103:SF2">
    <property type="entry name" value="AB HYDROLASE-1 DOMAIN-CONTAINING PROTEIN"/>
    <property type="match status" value="1"/>
</dbReference>
<dbReference type="Pfam" id="PF02129">
    <property type="entry name" value="Peptidase_S15"/>
    <property type="match status" value="1"/>
</dbReference>
<dbReference type="SUPFAM" id="SSF53474">
    <property type="entry name" value="alpha/beta-Hydrolases"/>
    <property type="match status" value="1"/>
</dbReference>
<dbReference type="Gene3D" id="3.40.50.1820">
    <property type="entry name" value="alpha/beta hydrolase"/>
    <property type="match status" value="1"/>
</dbReference>
<feature type="domain" description="Xaa-Pro dipeptidyl-peptidase-like" evidence="2">
    <location>
        <begin position="51"/>
        <end position="165"/>
    </location>
</feature>